<accession>A0A392RVD9</accession>
<evidence type="ECO:0000313" key="1">
    <source>
        <dbReference type="EMBL" id="MCI40339.1"/>
    </source>
</evidence>
<reference evidence="1 2" key="1">
    <citation type="journal article" date="2018" name="Front. Plant Sci.">
        <title>Red Clover (Trifolium pratense) and Zigzag Clover (T. medium) - A Picture of Genomic Similarities and Differences.</title>
        <authorList>
            <person name="Dluhosova J."/>
            <person name="Istvanek J."/>
            <person name="Nedelnik J."/>
            <person name="Repkova J."/>
        </authorList>
    </citation>
    <scope>NUCLEOTIDE SEQUENCE [LARGE SCALE GENOMIC DNA]</scope>
    <source>
        <strain evidence="2">cv. 10/8</strain>
        <tissue evidence="1">Leaf</tissue>
    </source>
</reference>
<keyword evidence="2" id="KW-1185">Reference proteome</keyword>
<dbReference type="Proteomes" id="UP000265520">
    <property type="component" value="Unassembled WGS sequence"/>
</dbReference>
<organism evidence="1 2">
    <name type="scientific">Trifolium medium</name>
    <dbReference type="NCBI Taxonomy" id="97028"/>
    <lineage>
        <taxon>Eukaryota</taxon>
        <taxon>Viridiplantae</taxon>
        <taxon>Streptophyta</taxon>
        <taxon>Embryophyta</taxon>
        <taxon>Tracheophyta</taxon>
        <taxon>Spermatophyta</taxon>
        <taxon>Magnoliopsida</taxon>
        <taxon>eudicotyledons</taxon>
        <taxon>Gunneridae</taxon>
        <taxon>Pentapetalae</taxon>
        <taxon>rosids</taxon>
        <taxon>fabids</taxon>
        <taxon>Fabales</taxon>
        <taxon>Fabaceae</taxon>
        <taxon>Papilionoideae</taxon>
        <taxon>50 kb inversion clade</taxon>
        <taxon>NPAAA clade</taxon>
        <taxon>Hologalegina</taxon>
        <taxon>IRL clade</taxon>
        <taxon>Trifolieae</taxon>
        <taxon>Trifolium</taxon>
    </lineage>
</organism>
<evidence type="ECO:0000313" key="2">
    <source>
        <dbReference type="Proteomes" id="UP000265520"/>
    </source>
</evidence>
<name>A0A392RVD9_9FABA</name>
<dbReference type="EMBL" id="LXQA010278608">
    <property type="protein sequence ID" value="MCI40339.1"/>
    <property type="molecule type" value="Genomic_DNA"/>
</dbReference>
<feature type="non-terminal residue" evidence="1">
    <location>
        <position position="1"/>
    </location>
</feature>
<protein>
    <submittedName>
        <fullName evidence="1">Uncharacterized protein</fullName>
    </submittedName>
</protein>
<comment type="caution">
    <text evidence="1">The sequence shown here is derived from an EMBL/GenBank/DDBJ whole genome shotgun (WGS) entry which is preliminary data.</text>
</comment>
<sequence length="38" mass="4658">IMWNWNIRSSRHYGLDELNMLKVELVKVELGLRKWSSR</sequence>
<dbReference type="AlphaFoldDB" id="A0A392RVD9"/>
<proteinExistence type="predicted"/>